<dbReference type="RefSeq" id="WP_218838881.1">
    <property type="nucleotide sequence ID" value="NZ_OBMI01000002.1"/>
</dbReference>
<proteinExistence type="inferred from homology"/>
<keyword evidence="3" id="KW-0865">Zymogen</keyword>
<dbReference type="PIRSF" id="PIRSF001227">
    <property type="entry name" value="Pen_acylase"/>
    <property type="match status" value="1"/>
</dbReference>
<dbReference type="Gene3D" id="3.60.20.10">
    <property type="entry name" value="Glutamine Phosphoribosylpyrophosphate, subunit 1, domain 1"/>
    <property type="match status" value="1"/>
</dbReference>
<evidence type="ECO:0000313" key="7">
    <source>
        <dbReference type="Proteomes" id="UP000219494"/>
    </source>
</evidence>
<gene>
    <name evidence="6" type="ORF">SAMN06297144_2041</name>
</gene>
<dbReference type="InterPro" id="IPR023343">
    <property type="entry name" value="Penicillin_amidase_dom1"/>
</dbReference>
<dbReference type="GO" id="GO:0017000">
    <property type="term" value="P:antibiotic biosynthetic process"/>
    <property type="evidence" value="ECO:0007669"/>
    <property type="project" value="InterPro"/>
</dbReference>
<reference evidence="6 7" key="1">
    <citation type="submission" date="2017-07" db="EMBL/GenBank/DDBJ databases">
        <authorList>
            <person name="Sun Z.S."/>
            <person name="Albrecht U."/>
            <person name="Echele G."/>
            <person name="Lee C.C."/>
        </authorList>
    </citation>
    <scope>NUCLEOTIDE SEQUENCE [LARGE SCALE GENOMIC DNA]</scope>
    <source>
        <strain evidence="6 7">CGMCC 1.12672</strain>
    </source>
</reference>
<comment type="similarity">
    <text evidence="1">Belongs to the peptidase S45 family.</text>
</comment>
<dbReference type="AlphaFoldDB" id="A0A285QYM2"/>
<dbReference type="PANTHER" id="PTHR34218">
    <property type="entry name" value="PEPTIDASE S45 PENICILLIN AMIDASE"/>
    <property type="match status" value="1"/>
</dbReference>
<dbReference type="PANTHER" id="PTHR34218:SF4">
    <property type="entry name" value="ACYL-HOMOSERINE LACTONE ACYLASE QUIP"/>
    <property type="match status" value="1"/>
</dbReference>
<keyword evidence="5" id="KW-0479">Metal-binding</keyword>
<protein>
    <submittedName>
        <fullName evidence="6">Penicillin amidase</fullName>
    </submittedName>
</protein>
<dbReference type="EMBL" id="OBMI01000002">
    <property type="protein sequence ID" value="SOB86926.1"/>
    <property type="molecule type" value="Genomic_DNA"/>
</dbReference>
<feature type="binding site" evidence="5">
    <location>
        <position position="171"/>
    </location>
    <ligand>
        <name>Ca(2+)</name>
        <dbReference type="ChEBI" id="CHEBI:29108"/>
    </ligand>
</feature>
<dbReference type="SUPFAM" id="SSF56235">
    <property type="entry name" value="N-terminal nucleophile aminohydrolases (Ntn hydrolases)"/>
    <property type="match status" value="1"/>
</dbReference>
<feature type="binding site" evidence="5">
    <location>
        <position position="312"/>
    </location>
    <ligand>
        <name>Ca(2+)</name>
        <dbReference type="ChEBI" id="CHEBI:29108"/>
    </ligand>
</feature>
<dbReference type="GO" id="GO:0016811">
    <property type="term" value="F:hydrolase activity, acting on carbon-nitrogen (but not peptide) bonds, in linear amides"/>
    <property type="evidence" value="ECO:0007669"/>
    <property type="project" value="InterPro"/>
</dbReference>
<accession>A0A285QYM2</accession>
<name>A0A285QYM2_9SPHN</name>
<dbReference type="InterPro" id="IPR002692">
    <property type="entry name" value="S45"/>
</dbReference>
<feature type="binding site" evidence="5">
    <location>
        <position position="315"/>
    </location>
    <ligand>
        <name>Ca(2+)</name>
        <dbReference type="ChEBI" id="CHEBI:29108"/>
    </ligand>
</feature>
<dbReference type="InterPro" id="IPR043147">
    <property type="entry name" value="Penicillin_amidase_A-knob"/>
</dbReference>
<dbReference type="CDD" id="cd03747">
    <property type="entry name" value="Ntn_PGA_like"/>
    <property type="match status" value="1"/>
</dbReference>
<evidence type="ECO:0000256" key="1">
    <source>
        <dbReference type="ARBA" id="ARBA00006586"/>
    </source>
</evidence>
<evidence type="ECO:0000256" key="5">
    <source>
        <dbReference type="PIRSR" id="PIRSR001227-2"/>
    </source>
</evidence>
<evidence type="ECO:0000256" key="2">
    <source>
        <dbReference type="ARBA" id="ARBA00022801"/>
    </source>
</evidence>
<dbReference type="Gene3D" id="2.30.120.10">
    <property type="match status" value="1"/>
</dbReference>
<evidence type="ECO:0000256" key="4">
    <source>
        <dbReference type="PIRSR" id="PIRSR001227-1"/>
    </source>
</evidence>
<dbReference type="GO" id="GO:0046872">
    <property type="term" value="F:metal ion binding"/>
    <property type="evidence" value="ECO:0007669"/>
    <property type="project" value="UniProtKB-KW"/>
</dbReference>
<dbReference type="Proteomes" id="UP000219494">
    <property type="component" value="Unassembled WGS sequence"/>
</dbReference>
<dbReference type="Gene3D" id="1.10.439.10">
    <property type="entry name" value="Penicillin Amidohydrolase, domain 1"/>
    <property type="match status" value="1"/>
</dbReference>
<dbReference type="InterPro" id="IPR029055">
    <property type="entry name" value="Ntn_hydrolases_N"/>
</dbReference>
<evidence type="ECO:0000256" key="3">
    <source>
        <dbReference type="ARBA" id="ARBA00023145"/>
    </source>
</evidence>
<dbReference type="InterPro" id="IPR043146">
    <property type="entry name" value="Penicillin_amidase_N_B-knob"/>
</dbReference>
<keyword evidence="5" id="KW-0106">Calcium</keyword>
<dbReference type="Pfam" id="PF01804">
    <property type="entry name" value="Penicil_amidase"/>
    <property type="match status" value="1"/>
</dbReference>
<evidence type="ECO:0000313" key="6">
    <source>
        <dbReference type="EMBL" id="SOB86926.1"/>
    </source>
</evidence>
<sequence>MLLSPAPPAQIATAQPATEQRQVAGLAAPAEIVVDRHGLAHIYAASERDAYFLQGYNVARDRLWQIDLWRKRGLGRLSASFGPAYVRQDRAARLFLYRGSMAAEWTRYAPGSQARYAAFAAGINAYVDEVLAGTRPLPPEFRLTGSRPERWDATDAVRIRSNTLVSNAKNEVLRARVACAAGIDADRLRVRLYPEHRPVLPAGLDPCVVTADVLADYMLATQEVSFAGVTAPAAGLSDGSNNWVVAGRRTATGRPILANDPHRALQVPSIRYVVHLEAPGLSLIGAGEPAVPGVSFGHNDRAAFGLTIFNTDQEDLQVHDLRPGRPDEYRYKGGWRRMRTVREVIPVKSGRAVAVTLKFTHAGPVLKQDAAAGRGFSLRTVWMEPGASGYAAASWLASAKSWSDFARAAAHWGTPPLNLVWADVSGETGWIASGLAPQRRGSDGLLPVPGDGRYDWQGFRRDLPQVRNPVAGWLATANEMNQPAGAEPAGYEWADRSRIDRISQVLAADSTMSVDDAAALQNDTVSFLSARLRALLDQVEPRSDRSRAALALVRGWNGDVRADSAAAAIYETWVTQHLSQTLVVRVAPVLTPILDAHSPDAALRVLETRDLLLGPDPNAAVRAVLTDSLEATVAQLTRLLGPDMTEWRWERLHTLDLKPAVASLAPPDLAAKMRIGPVAVSGSSSTPGVTGYRGSSFAAVHGASVRMVMDVGNWDASRFLNMPGLSGDPDSPHYRDQLPGWLSGQYAPLSFSRAAVNAVAEQVIRLEPRR</sequence>
<dbReference type="Gene3D" id="1.10.1400.10">
    <property type="match status" value="1"/>
</dbReference>
<keyword evidence="2" id="KW-0378">Hydrolase</keyword>
<feature type="active site" description="Nucleophile" evidence="4">
    <location>
        <position position="240"/>
    </location>
</feature>
<keyword evidence="7" id="KW-1185">Reference proteome</keyword>
<dbReference type="InterPro" id="IPR014395">
    <property type="entry name" value="Pen/GL7ACA/AHL_acylase"/>
</dbReference>
<organism evidence="6 7">
    <name type="scientific">Sphingomonas guangdongensis</name>
    <dbReference type="NCBI Taxonomy" id="1141890"/>
    <lineage>
        <taxon>Bacteria</taxon>
        <taxon>Pseudomonadati</taxon>
        <taxon>Pseudomonadota</taxon>
        <taxon>Alphaproteobacteria</taxon>
        <taxon>Sphingomonadales</taxon>
        <taxon>Sphingomonadaceae</taxon>
        <taxon>Sphingomonas</taxon>
    </lineage>
</organism>
<comment type="cofactor">
    <cofactor evidence="5">
        <name>Ca(2+)</name>
        <dbReference type="ChEBI" id="CHEBI:29108"/>
    </cofactor>
    <text evidence="5">Binds 1 Ca(2+) ion per dimer.</text>
</comment>